<sequence length="103" mass="11239">MRCELCTAATSFRAAPGSTRLADRLRVCAARPVQDRDGAAAVSGLLGVQSSHTTDGRVHRAPEDFELQWHRARTRHMMRVSAREMCVCALFAVVEPRSAIGSS</sequence>
<evidence type="ECO:0000313" key="1">
    <source>
        <dbReference type="EMBL" id="CAB1420541.1"/>
    </source>
</evidence>
<dbReference type="AlphaFoldDB" id="A0A9N7YCD0"/>
<accession>A0A9N7YCD0</accession>
<gene>
    <name evidence="1" type="ORF">PLEPLA_LOCUS8416</name>
</gene>
<evidence type="ECO:0000313" key="2">
    <source>
        <dbReference type="Proteomes" id="UP001153269"/>
    </source>
</evidence>
<keyword evidence="2" id="KW-1185">Reference proteome</keyword>
<name>A0A9N7YCD0_PLEPL</name>
<protein>
    <submittedName>
        <fullName evidence="1">Uncharacterized protein</fullName>
    </submittedName>
</protein>
<proteinExistence type="predicted"/>
<dbReference type="EMBL" id="CADEAL010000463">
    <property type="protein sequence ID" value="CAB1420541.1"/>
    <property type="molecule type" value="Genomic_DNA"/>
</dbReference>
<dbReference type="Proteomes" id="UP001153269">
    <property type="component" value="Unassembled WGS sequence"/>
</dbReference>
<organism evidence="1 2">
    <name type="scientific">Pleuronectes platessa</name>
    <name type="common">European plaice</name>
    <dbReference type="NCBI Taxonomy" id="8262"/>
    <lineage>
        <taxon>Eukaryota</taxon>
        <taxon>Metazoa</taxon>
        <taxon>Chordata</taxon>
        <taxon>Craniata</taxon>
        <taxon>Vertebrata</taxon>
        <taxon>Euteleostomi</taxon>
        <taxon>Actinopterygii</taxon>
        <taxon>Neopterygii</taxon>
        <taxon>Teleostei</taxon>
        <taxon>Neoteleostei</taxon>
        <taxon>Acanthomorphata</taxon>
        <taxon>Carangaria</taxon>
        <taxon>Pleuronectiformes</taxon>
        <taxon>Pleuronectoidei</taxon>
        <taxon>Pleuronectidae</taxon>
        <taxon>Pleuronectes</taxon>
    </lineage>
</organism>
<reference evidence="1" key="1">
    <citation type="submission" date="2020-03" db="EMBL/GenBank/DDBJ databases">
        <authorList>
            <person name="Weist P."/>
        </authorList>
    </citation>
    <scope>NUCLEOTIDE SEQUENCE</scope>
</reference>
<comment type="caution">
    <text evidence="1">The sequence shown here is derived from an EMBL/GenBank/DDBJ whole genome shotgun (WGS) entry which is preliminary data.</text>
</comment>